<dbReference type="AlphaFoldDB" id="A0A1H7FQE0"/>
<dbReference type="InterPro" id="IPR029063">
    <property type="entry name" value="SAM-dependent_MTases_sf"/>
</dbReference>
<evidence type="ECO:0000313" key="3">
    <source>
        <dbReference type="Proteomes" id="UP000198620"/>
    </source>
</evidence>
<dbReference type="PANTHER" id="PTHR36973:SF4">
    <property type="entry name" value="NODULATION PROTEIN"/>
    <property type="match status" value="1"/>
</dbReference>
<dbReference type="GO" id="GO:0032259">
    <property type="term" value="P:methylation"/>
    <property type="evidence" value="ECO:0007669"/>
    <property type="project" value="UniProtKB-KW"/>
</dbReference>
<dbReference type="Proteomes" id="UP000198620">
    <property type="component" value="Unassembled WGS sequence"/>
</dbReference>
<gene>
    <name evidence="2" type="ORF">SAMN05216387_10156</name>
</gene>
<dbReference type="PANTHER" id="PTHR36973">
    <property type="entry name" value="SLL1456 PROTEIN-RELATED"/>
    <property type="match status" value="1"/>
</dbReference>
<dbReference type="EMBL" id="FOBH01000001">
    <property type="protein sequence ID" value="SEK28141.1"/>
    <property type="molecule type" value="Genomic_DNA"/>
</dbReference>
<keyword evidence="2" id="KW-0489">Methyltransferase</keyword>
<sequence length="252" mass="28964">MKISNKFKEVAHNAARLLGYEVIPSWRFQTLGFTTLLAELFQRNQVNCVLDVGANKGQYVQFLREFVGYEGRAISFEPVSHCYQSLIRKAELDPMWETRQLALGRENAKQKINVMKSDQFSSFLQPTHKHIDGYRNLNVVDHTEEIAVRSLDDVLPELKIDSVAANIYLKLDTQGFDMEVIAGAKNALKNICALQTEVSVLNIYEDMPSIEHVIVEMRNLEFDLVGMFPVNHDHNLRVIEYDAVFINRSRMK</sequence>
<name>A0A1H7FQE0_9PROT</name>
<dbReference type="OrthoDB" id="4104638at2"/>
<evidence type="ECO:0000259" key="1">
    <source>
        <dbReference type="Pfam" id="PF05050"/>
    </source>
</evidence>
<proteinExistence type="predicted"/>
<dbReference type="Gene3D" id="3.40.50.150">
    <property type="entry name" value="Vaccinia Virus protein VP39"/>
    <property type="match status" value="1"/>
</dbReference>
<reference evidence="2 3" key="1">
    <citation type="submission" date="2016-10" db="EMBL/GenBank/DDBJ databases">
        <authorList>
            <person name="de Groot N.N."/>
        </authorList>
    </citation>
    <scope>NUCLEOTIDE SEQUENCE [LARGE SCALE GENOMIC DNA]</scope>
    <source>
        <strain evidence="2 3">Nv1</strain>
    </source>
</reference>
<dbReference type="SUPFAM" id="SSF53335">
    <property type="entry name" value="S-adenosyl-L-methionine-dependent methyltransferases"/>
    <property type="match status" value="1"/>
</dbReference>
<organism evidence="2 3">
    <name type="scientific">Nitrosovibrio tenuis</name>
    <dbReference type="NCBI Taxonomy" id="1233"/>
    <lineage>
        <taxon>Bacteria</taxon>
        <taxon>Pseudomonadati</taxon>
        <taxon>Pseudomonadota</taxon>
        <taxon>Betaproteobacteria</taxon>
        <taxon>Nitrosomonadales</taxon>
        <taxon>Nitrosomonadaceae</taxon>
        <taxon>Nitrosovibrio</taxon>
    </lineage>
</organism>
<keyword evidence="3" id="KW-1185">Reference proteome</keyword>
<dbReference type="Pfam" id="PF05050">
    <property type="entry name" value="Methyltransf_21"/>
    <property type="match status" value="1"/>
</dbReference>
<dbReference type="NCBIfam" id="TIGR01444">
    <property type="entry name" value="fkbM_fam"/>
    <property type="match status" value="1"/>
</dbReference>
<dbReference type="InterPro" id="IPR053188">
    <property type="entry name" value="FkbM_Methyltransferase"/>
</dbReference>
<dbReference type="RefSeq" id="WP_090825654.1">
    <property type="nucleotide sequence ID" value="NZ_FOBH01000001.1"/>
</dbReference>
<dbReference type="GO" id="GO:0008171">
    <property type="term" value="F:O-methyltransferase activity"/>
    <property type="evidence" value="ECO:0007669"/>
    <property type="project" value="TreeGrafter"/>
</dbReference>
<dbReference type="STRING" id="1233.SAMN05216387_10156"/>
<dbReference type="InterPro" id="IPR006342">
    <property type="entry name" value="FkbM_mtfrase"/>
</dbReference>
<accession>A0A1H7FQE0</accession>
<evidence type="ECO:0000313" key="2">
    <source>
        <dbReference type="EMBL" id="SEK28141.1"/>
    </source>
</evidence>
<feature type="domain" description="Methyltransferase FkbM" evidence="1">
    <location>
        <begin position="51"/>
        <end position="223"/>
    </location>
</feature>
<keyword evidence="2" id="KW-0808">Transferase</keyword>
<protein>
    <submittedName>
        <fullName evidence="2">Methyltransferase, FkbM family</fullName>
    </submittedName>
</protein>